<keyword evidence="3" id="KW-1185">Reference proteome</keyword>
<dbReference type="RefSeq" id="WP_380200878.1">
    <property type="nucleotide sequence ID" value="NZ_JBHTEK010000001.1"/>
</dbReference>
<comment type="caution">
    <text evidence="2">The sequence shown here is derived from an EMBL/GenBank/DDBJ whole genome shotgun (WGS) entry which is preliminary data.</text>
</comment>
<evidence type="ECO:0000256" key="1">
    <source>
        <dbReference type="SAM" id="MobiDB-lite"/>
    </source>
</evidence>
<feature type="region of interest" description="Disordered" evidence="1">
    <location>
        <begin position="1"/>
        <end position="63"/>
    </location>
</feature>
<sequence length="102" mass="11321">MVGADGLGLRAAHQRRRNPARQADPQRAAGAGKEQRALDKKLAEARAKRAAAPPLSEREKEHSESLFVEGVKYVLLEDYTKALEQLLKAYHSTPTMRPSTTR</sequence>
<evidence type="ECO:0000313" key="2">
    <source>
        <dbReference type="EMBL" id="MFC7666840.1"/>
    </source>
</evidence>
<protein>
    <submittedName>
        <fullName evidence="2">Uncharacterized protein</fullName>
    </submittedName>
</protein>
<name>A0ABW2U0J7_9BACT</name>
<dbReference type="EMBL" id="JBHTEK010000001">
    <property type="protein sequence ID" value="MFC7666840.1"/>
    <property type="molecule type" value="Genomic_DNA"/>
</dbReference>
<organism evidence="2 3">
    <name type="scientific">Hymenobacter humi</name>
    <dbReference type="NCBI Taxonomy" id="1411620"/>
    <lineage>
        <taxon>Bacteria</taxon>
        <taxon>Pseudomonadati</taxon>
        <taxon>Bacteroidota</taxon>
        <taxon>Cytophagia</taxon>
        <taxon>Cytophagales</taxon>
        <taxon>Hymenobacteraceae</taxon>
        <taxon>Hymenobacter</taxon>
    </lineage>
</organism>
<reference evidence="3" key="1">
    <citation type="journal article" date="2019" name="Int. J. Syst. Evol. Microbiol.">
        <title>The Global Catalogue of Microorganisms (GCM) 10K type strain sequencing project: providing services to taxonomists for standard genome sequencing and annotation.</title>
        <authorList>
            <consortium name="The Broad Institute Genomics Platform"/>
            <consortium name="The Broad Institute Genome Sequencing Center for Infectious Disease"/>
            <person name="Wu L."/>
            <person name="Ma J."/>
        </authorList>
    </citation>
    <scope>NUCLEOTIDE SEQUENCE [LARGE SCALE GENOMIC DNA]</scope>
    <source>
        <strain evidence="3">JCM 19635</strain>
    </source>
</reference>
<accession>A0ABW2U0J7</accession>
<evidence type="ECO:0000313" key="3">
    <source>
        <dbReference type="Proteomes" id="UP001596513"/>
    </source>
</evidence>
<proteinExistence type="predicted"/>
<dbReference type="Proteomes" id="UP001596513">
    <property type="component" value="Unassembled WGS sequence"/>
</dbReference>
<gene>
    <name evidence="2" type="ORF">ACFQT0_04970</name>
</gene>
<feature type="compositionally biased region" description="Basic and acidic residues" evidence="1">
    <location>
        <begin position="33"/>
        <end position="47"/>
    </location>
</feature>